<dbReference type="SUPFAM" id="SSF55811">
    <property type="entry name" value="Nudix"/>
    <property type="match status" value="1"/>
</dbReference>
<dbReference type="PANTHER" id="PTHR23114">
    <property type="entry name" value="M7GPPPN-MRNA HYDROLASE"/>
    <property type="match status" value="1"/>
</dbReference>
<dbReference type="EMBL" id="JN885999">
    <property type="protein sequence ID" value="AEX63161.1"/>
    <property type="molecule type" value="Genomic_DNA"/>
</dbReference>
<sequence>MSSTSYKTILETTKPAINAVNQLTPVLNVKCITPVYTRKLSNKIVKRCGIALLDKDDNVLIVKQNNYLGKWGFPKGHMEKIDEGSRSRCAAREFFEEVNITISSLNCTILQECCYKYIYEKNNVEITIYVLRSEKSHIDIEIKLSAELSGLKWIQYNELKKQYEKNKNHFNISIFTVIKEYIHFEMDRVLE</sequence>
<name>H2EF96_9VIRU</name>
<protein>
    <recommendedName>
        <fullName evidence="1">Nudix hydrolase domain-containing protein</fullName>
    </recommendedName>
</protein>
<accession>H2EF96</accession>
<evidence type="ECO:0000259" key="1">
    <source>
        <dbReference type="PROSITE" id="PS51462"/>
    </source>
</evidence>
<dbReference type="InterPro" id="IPR015797">
    <property type="entry name" value="NUDIX_hydrolase-like_dom_sf"/>
</dbReference>
<dbReference type="Pfam" id="PF00293">
    <property type="entry name" value="NUDIX"/>
    <property type="match status" value="1"/>
</dbReference>
<dbReference type="GO" id="GO:0034353">
    <property type="term" value="F:mRNA 5'-diphosphatase activity"/>
    <property type="evidence" value="ECO:0007669"/>
    <property type="project" value="TreeGrafter"/>
</dbReference>
<dbReference type="PROSITE" id="PS51462">
    <property type="entry name" value="NUDIX"/>
    <property type="match status" value="1"/>
</dbReference>
<dbReference type="PANTHER" id="PTHR23114:SF17">
    <property type="entry name" value="M7GPPPN-MRNA HYDROLASE"/>
    <property type="match status" value="1"/>
</dbReference>
<gene>
    <name evidence="2" type="ORF">mv_R959</name>
</gene>
<dbReference type="GO" id="GO:0006402">
    <property type="term" value="P:mRNA catabolic process"/>
    <property type="evidence" value="ECO:0007669"/>
    <property type="project" value="TreeGrafter"/>
</dbReference>
<evidence type="ECO:0000313" key="2">
    <source>
        <dbReference type="EMBL" id="AEX63161.1"/>
    </source>
</evidence>
<feature type="domain" description="Nudix hydrolase" evidence="1">
    <location>
        <begin position="43"/>
        <end position="176"/>
    </location>
</feature>
<proteinExistence type="predicted"/>
<organism evidence="2">
    <name type="scientific">Moumouvirus sp. 'Monve'</name>
    <dbReference type="NCBI Taxonomy" id="1128131"/>
    <lineage>
        <taxon>Viruses</taxon>
        <taxon>Varidnaviria</taxon>
        <taxon>Bamfordvirae</taxon>
        <taxon>Nucleocytoviricota</taxon>
        <taxon>Megaviricetes</taxon>
        <taxon>Imitervirales</taxon>
        <taxon>Mimiviridae</taxon>
        <taxon>Megamimivirinae</taxon>
        <taxon>Moumouvirus</taxon>
    </lineage>
</organism>
<reference evidence="2" key="1">
    <citation type="submission" date="2011-10" db="EMBL/GenBank/DDBJ databases">
        <title>Provirophages and transpovirons: unique mobilome of giant viruses.</title>
        <authorList>
            <person name="Desnues C."/>
            <person name="LaScola B."/>
            <person name="Yutin N."/>
            <person name="Fournous G."/>
            <person name="Koonin E."/>
            <person name="Raoult D."/>
        </authorList>
    </citation>
    <scope>NUCLEOTIDE SEQUENCE</scope>
    <source>
        <strain evidence="2">Mv13-mv</strain>
    </source>
</reference>
<dbReference type="InterPro" id="IPR000086">
    <property type="entry name" value="NUDIX_hydrolase_dom"/>
</dbReference>
<dbReference type="Gene3D" id="3.90.79.10">
    <property type="entry name" value="Nucleoside Triphosphate Pyrophosphohydrolase"/>
    <property type="match status" value="1"/>
</dbReference>